<dbReference type="EMBL" id="BTGU01000016">
    <property type="protein sequence ID" value="GMN43380.1"/>
    <property type="molecule type" value="Genomic_DNA"/>
</dbReference>
<name>A0AA88A1Z8_FICCA</name>
<dbReference type="Proteomes" id="UP001187192">
    <property type="component" value="Unassembled WGS sequence"/>
</dbReference>
<gene>
    <name evidence="1" type="ORF">TIFTF001_012594</name>
</gene>
<comment type="caution">
    <text evidence="1">The sequence shown here is derived from an EMBL/GenBank/DDBJ whole genome shotgun (WGS) entry which is preliminary data.</text>
</comment>
<organism evidence="1 2">
    <name type="scientific">Ficus carica</name>
    <name type="common">Common fig</name>
    <dbReference type="NCBI Taxonomy" id="3494"/>
    <lineage>
        <taxon>Eukaryota</taxon>
        <taxon>Viridiplantae</taxon>
        <taxon>Streptophyta</taxon>
        <taxon>Embryophyta</taxon>
        <taxon>Tracheophyta</taxon>
        <taxon>Spermatophyta</taxon>
        <taxon>Magnoliopsida</taxon>
        <taxon>eudicotyledons</taxon>
        <taxon>Gunneridae</taxon>
        <taxon>Pentapetalae</taxon>
        <taxon>rosids</taxon>
        <taxon>fabids</taxon>
        <taxon>Rosales</taxon>
        <taxon>Moraceae</taxon>
        <taxon>Ficeae</taxon>
        <taxon>Ficus</taxon>
    </lineage>
</organism>
<dbReference type="AlphaFoldDB" id="A0AA88A1Z8"/>
<sequence>MTKKNDIGGIEHEVIILFMQLENTFKHLAHRLSDLVRYNNSGSVGPGELEQLKLVEESTRKGQEEVSTDINKLLTDFFDAEQGPKIRKHSRRDKNQALKLAKERIGTAYSGLQAMQLTLDKVEEKFRMYNVPKRDVHQSSPEPFDGFLERLREFMRVTWKEAAEKCRRKEHRSFIEWMVKLEQSKERETRTTFEVLRGVLTVIGIQISWSLIDYLLIMSFSAEREEIAMSICEVKSIIRCLRVEEKSIVIDIFLSVVELFERAMKLANPYLDETEKVKRSKKIKNDDMQIEKENDVLLVLSCLPNHFPFSDQATDDKGENKIKIKKDDSQIFKDMNGKYEKKTDKAKKNNLQIEKENDVLSVLSSLPNHFPFSDQDTDDKGENKIEIKKDDSQIVKYANGKHEKKTDKVKKDNWQIEKEYDLLHLIIIEVLRLEVGFRFPGLADDGVK</sequence>
<dbReference type="Gramene" id="FCD_00027181-RA">
    <property type="protein sequence ID" value="FCD_00027181-RA:cds"/>
    <property type="gene ID" value="FCD_00027181"/>
</dbReference>
<evidence type="ECO:0000313" key="1">
    <source>
        <dbReference type="EMBL" id="GMN43380.1"/>
    </source>
</evidence>
<reference evidence="1" key="1">
    <citation type="submission" date="2023-07" db="EMBL/GenBank/DDBJ databases">
        <title>draft genome sequence of fig (Ficus carica).</title>
        <authorList>
            <person name="Takahashi T."/>
            <person name="Nishimura K."/>
        </authorList>
    </citation>
    <scope>NUCLEOTIDE SEQUENCE</scope>
</reference>
<evidence type="ECO:0000313" key="2">
    <source>
        <dbReference type="Proteomes" id="UP001187192"/>
    </source>
</evidence>
<accession>A0AA88A1Z8</accession>
<keyword evidence="2" id="KW-1185">Reference proteome</keyword>
<protein>
    <submittedName>
        <fullName evidence="1">Uncharacterized protein</fullName>
    </submittedName>
</protein>
<proteinExistence type="predicted"/>